<dbReference type="PANTHER" id="PTHR30600">
    <property type="entry name" value="CYTOCHROME C PEROXIDASE-RELATED"/>
    <property type="match status" value="1"/>
</dbReference>
<dbReference type="FunFam" id="1.10.760.10:FF:000031">
    <property type="entry name" value="Di-heme cytochrome C peroxidase"/>
    <property type="match status" value="1"/>
</dbReference>
<evidence type="ECO:0000256" key="8">
    <source>
        <dbReference type="ARBA" id="ARBA00022982"/>
    </source>
</evidence>
<dbReference type="Gene3D" id="1.10.760.10">
    <property type="entry name" value="Cytochrome c-like domain"/>
    <property type="match status" value="2"/>
</dbReference>
<dbReference type="GO" id="GO:0009055">
    <property type="term" value="F:electron transfer activity"/>
    <property type="evidence" value="ECO:0007669"/>
    <property type="project" value="InterPro"/>
</dbReference>
<comment type="subcellular location">
    <subcellularLocation>
        <location evidence="1">Periplasm</location>
    </subcellularLocation>
</comment>
<sequence>MNITRIRRRPKSLTPRCFAANIAVLVGLSGLCTDVVTADEPPPAAVPTEEVSLGDPTLTEGIPGEGPLTMEQVKQWLAQPKNHAALDVKLPRGLDAAAGNIYIPEDNPITRAKIELGRQLYFDPRLSSDSTVSCASCHAPELGWAFDTQFGVGVGDQTGNRNSPVSFNRILSTHQFHDGRAGSLEEQAVGPIANPIEMASTHEACIETLSGLPVYRTQFERIFPDGLTIDNVGKAIATFERTIVTGPAPYDYYVPLATFEKTFADDLEYLDEEPELAEQYAQLKAEAAKNPMTESSIRGMELTFGKANCTACHAGANFTDEQFHNIGVGMESDEPDLGRFVVTQEEKDRGAFKTPTMRNVATSGPYMHDGSQKTLKEVVEWYDKGGHPNQWLSDKMKPLNLTEAEKADLVEFMVQGLTSDFPVIEIGRLPADQ</sequence>
<dbReference type="OrthoDB" id="9772811at2"/>
<keyword evidence="3" id="KW-0813">Transport</keyword>
<evidence type="ECO:0000256" key="6">
    <source>
        <dbReference type="ARBA" id="ARBA00022729"/>
    </source>
</evidence>
<evidence type="ECO:0000256" key="1">
    <source>
        <dbReference type="ARBA" id="ARBA00004418"/>
    </source>
</evidence>
<comment type="caution">
    <text evidence="16">The sequence shown here is derived from an EMBL/GenBank/DDBJ whole genome shotgun (WGS) entry which is preliminary data.</text>
</comment>
<dbReference type="SUPFAM" id="SSF46626">
    <property type="entry name" value="Cytochrome c"/>
    <property type="match status" value="2"/>
</dbReference>
<reference evidence="16 17" key="1">
    <citation type="journal article" date="2020" name="Antonie Van Leeuwenhoek">
        <title>Rhodopirellula heiligendammensis sp. nov., Rhodopirellula pilleata sp. nov., and Rhodopirellula solitaria sp. nov. isolated from natural or artificial marine surfaces in Northern Germany and California, USA, and emended description of the genus Rhodopirellula.</title>
        <authorList>
            <person name="Kallscheuer N."/>
            <person name="Wiegand S."/>
            <person name="Jogler M."/>
            <person name="Boedeker C."/>
            <person name="Peeters S.H."/>
            <person name="Rast P."/>
            <person name="Heuer A."/>
            <person name="Jetten M.S.M."/>
            <person name="Rohde M."/>
            <person name="Jogler C."/>
        </authorList>
    </citation>
    <scope>NUCLEOTIDE SEQUENCE [LARGE SCALE GENOMIC DNA]</scope>
    <source>
        <strain evidence="16 17">Poly21</strain>
    </source>
</reference>
<evidence type="ECO:0000259" key="15">
    <source>
        <dbReference type="PROSITE" id="PS51007"/>
    </source>
</evidence>
<dbReference type="PROSITE" id="PS51007">
    <property type="entry name" value="CYTC"/>
    <property type="match status" value="1"/>
</dbReference>
<comment type="function">
    <text evidence="11">Involved in methylamine metabolism. Essential for the maturation of the beta subunit of MADH, presumably via a step in the biosynthesis of tryptophan tryptophylquinone (TTQ), the cofactor of MADH.</text>
</comment>
<keyword evidence="7" id="KW-0574">Periplasm</keyword>
<dbReference type="Pfam" id="PF03150">
    <property type="entry name" value="CCP_MauG"/>
    <property type="match status" value="1"/>
</dbReference>
<keyword evidence="10 13" id="KW-0408">Iron</keyword>
<dbReference type="InterPro" id="IPR051395">
    <property type="entry name" value="Cytochrome_c_Peroxidase/MauG"/>
</dbReference>
<dbReference type="RefSeq" id="WP_146407266.1">
    <property type="nucleotide sequence ID" value="NZ_SJPU01000002.1"/>
</dbReference>
<keyword evidence="9 16" id="KW-0560">Oxidoreductase</keyword>
<dbReference type="FunFam" id="1.10.760.10:FF:000019">
    <property type="entry name" value="Di-heme cytochrome C peroxidase"/>
    <property type="match status" value="1"/>
</dbReference>
<keyword evidence="5 13" id="KW-0479">Metal-binding</keyword>
<name>A0A5C6BU56_9BACT</name>
<dbReference type="AlphaFoldDB" id="A0A5C6BU56"/>
<evidence type="ECO:0000256" key="9">
    <source>
        <dbReference type="ARBA" id="ARBA00023002"/>
    </source>
</evidence>
<evidence type="ECO:0000313" key="16">
    <source>
        <dbReference type="EMBL" id="TWU15372.1"/>
    </source>
</evidence>
<proteinExistence type="predicted"/>
<keyword evidence="16" id="KW-0575">Peroxidase</keyword>
<evidence type="ECO:0000256" key="4">
    <source>
        <dbReference type="ARBA" id="ARBA00022617"/>
    </source>
</evidence>
<dbReference type="GO" id="GO:0046872">
    <property type="term" value="F:metal ion binding"/>
    <property type="evidence" value="ECO:0007669"/>
    <property type="project" value="UniProtKB-KW"/>
</dbReference>
<keyword evidence="17" id="KW-1185">Reference proteome</keyword>
<keyword evidence="8" id="KW-0249">Electron transport</keyword>
<evidence type="ECO:0000313" key="17">
    <source>
        <dbReference type="Proteomes" id="UP000319908"/>
    </source>
</evidence>
<dbReference type="GO" id="GO:0020037">
    <property type="term" value="F:heme binding"/>
    <property type="evidence" value="ECO:0007669"/>
    <property type="project" value="InterPro"/>
</dbReference>
<keyword evidence="4 13" id="KW-0349">Heme</keyword>
<evidence type="ECO:0000256" key="2">
    <source>
        <dbReference type="ARBA" id="ARBA00004856"/>
    </source>
</evidence>
<dbReference type="PANTHER" id="PTHR30600:SF10">
    <property type="entry name" value="BLL6722 PROTEIN"/>
    <property type="match status" value="1"/>
</dbReference>
<dbReference type="InterPro" id="IPR036909">
    <property type="entry name" value="Cyt_c-like_dom_sf"/>
</dbReference>
<feature type="domain" description="Cytochrome c" evidence="15">
    <location>
        <begin position="294"/>
        <end position="417"/>
    </location>
</feature>
<evidence type="ECO:0000256" key="12">
    <source>
        <dbReference type="ARBA" id="ARBA00073576"/>
    </source>
</evidence>
<comment type="pathway">
    <text evidence="2">One-carbon metabolism; methylamine degradation.</text>
</comment>
<dbReference type="InterPro" id="IPR004852">
    <property type="entry name" value="Di-haem_cyt_c_peroxidsae"/>
</dbReference>
<dbReference type="GO" id="GO:0042597">
    <property type="term" value="C:periplasmic space"/>
    <property type="evidence" value="ECO:0007669"/>
    <property type="project" value="UniProtKB-SubCell"/>
</dbReference>
<accession>A0A5C6BU56</accession>
<evidence type="ECO:0000256" key="11">
    <source>
        <dbReference type="ARBA" id="ARBA00058991"/>
    </source>
</evidence>
<evidence type="ECO:0000256" key="5">
    <source>
        <dbReference type="ARBA" id="ARBA00022723"/>
    </source>
</evidence>
<dbReference type="EMBL" id="SJPU01000002">
    <property type="protein sequence ID" value="TWU15372.1"/>
    <property type="molecule type" value="Genomic_DNA"/>
</dbReference>
<organism evidence="16 17">
    <name type="scientific">Allorhodopirellula heiligendammensis</name>
    <dbReference type="NCBI Taxonomy" id="2714739"/>
    <lineage>
        <taxon>Bacteria</taxon>
        <taxon>Pseudomonadati</taxon>
        <taxon>Planctomycetota</taxon>
        <taxon>Planctomycetia</taxon>
        <taxon>Pirellulales</taxon>
        <taxon>Pirellulaceae</taxon>
        <taxon>Allorhodopirellula</taxon>
    </lineage>
</organism>
<evidence type="ECO:0000256" key="10">
    <source>
        <dbReference type="ARBA" id="ARBA00023004"/>
    </source>
</evidence>
<feature type="chain" id="PRO_5022771708" description="Methylamine utilization protein MauG" evidence="14">
    <location>
        <begin position="39"/>
        <end position="433"/>
    </location>
</feature>
<evidence type="ECO:0000256" key="14">
    <source>
        <dbReference type="SAM" id="SignalP"/>
    </source>
</evidence>
<protein>
    <recommendedName>
        <fullName evidence="12">Methylamine utilization protein MauG</fullName>
    </recommendedName>
</protein>
<dbReference type="Pfam" id="PF00034">
    <property type="entry name" value="Cytochrom_C"/>
    <property type="match status" value="1"/>
</dbReference>
<evidence type="ECO:0000256" key="13">
    <source>
        <dbReference type="PROSITE-ProRule" id="PRU00433"/>
    </source>
</evidence>
<dbReference type="GO" id="GO:0004130">
    <property type="term" value="F:cytochrome-c peroxidase activity"/>
    <property type="evidence" value="ECO:0007669"/>
    <property type="project" value="TreeGrafter"/>
</dbReference>
<keyword evidence="6 14" id="KW-0732">Signal</keyword>
<gene>
    <name evidence="16" type="primary">ccp_1</name>
    <name evidence="16" type="ORF">Poly21_25670</name>
</gene>
<evidence type="ECO:0000256" key="7">
    <source>
        <dbReference type="ARBA" id="ARBA00022764"/>
    </source>
</evidence>
<dbReference type="InterPro" id="IPR009056">
    <property type="entry name" value="Cyt_c-like_dom"/>
</dbReference>
<feature type="signal peptide" evidence="14">
    <location>
        <begin position="1"/>
        <end position="38"/>
    </location>
</feature>
<evidence type="ECO:0000256" key="3">
    <source>
        <dbReference type="ARBA" id="ARBA00022448"/>
    </source>
</evidence>
<dbReference type="Proteomes" id="UP000319908">
    <property type="component" value="Unassembled WGS sequence"/>
</dbReference>